<dbReference type="PROSITE" id="PS51257">
    <property type="entry name" value="PROKAR_LIPOPROTEIN"/>
    <property type="match status" value="1"/>
</dbReference>
<organism evidence="1">
    <name type="scientific">Anguilla anguilla</name>
    <name type="common">European freshwater eel</name>
    <name type="synonym">Muraena anguilla</name>
    <dbReference type="NCBI Taxonomy" id="7936"/>
    <lineage>
        <taxon>Eukaryota</taxon>
        <taxon>Metazoa</taxon>
        <taxon>Chordata</taxon>
        <taxon>Craniata</taxon>
        <taxon>Vertebrata</taxon>
        <taxon>Euteleostomi</taxon>
        <taxon>Actinopterygii</taxon>
        <taxon>Neopterygii</taxon>
        <taxon>Teleostei</taxon>
        <taxon>Anguilliformes</taxon>
        <taxon>Anguillidae</taxon>
        <taxon>Anguilla</taxon>
    </lineage>
</organism>
<dbReference type="AlphaFoldDB" id="A0A0E9UJQ9"/>
<name>A0A0E9UJQ9_ANGAN</name>
<reference evidence="1" key="2">
    <citation type="journal article" date="2015" name="Fish Shellfish Immunol.">
        <title>Early steps in the European eel (Anguilla anguilla)-Vibrio vulnificus interaction in the gills: Role of the RtxA13 toxin.</title>
        <authorList>
            <person name="Callol A."/>
            <person name="Pajuelo D."/>
            <person name="Ebbesson L."/>
            <person name="Teles M."/>
            <person name="MacKenzie S."/>
            <person name="Amaro C."/>
        </authorList>
    </citation>
    <scope>NUCLEOTIDE SEQUENCE</scope>
</reference>
<reference evidence="1" key="1">
    <citation type="submission" date="2014-11" db="EMBL/GenBank/DDBJ databases">
        <authorList>
            <person name="Amaro Gonzalez C."/>
        </authorList>
    </citation>
    <scope>NUCLEOTIDE SEQUENCE</scope>
</reference>
<sequence length="44" mass="4718">MLGKRHPFTTTPSSVVQACPPGGGLSSEADFAWIFLSLFSSENF</sequence>
<evidence type="ECO:0000313" key="1">
    <source>
        <dbReference type="EMBL" id="JAH66094.1"/>
    </source>
</evidence>
<proteinExistence type="predicted"/>
<protein>
    <submittedName>
        <fullName evidence="1">Uncharacterized protein</fullName>
    </submittedName>
</protein>
<accession>A0A0E9UJQ9</accession>
<dbReference type="EMBL" id="GBXM01042483">
    <property type="protein sequence ID" value="JAH66094.1"/>
    <property type="molecule type" value="Transcribed_RNA"/>
</dbReference>